<evidence type="ECO:0000259" key="2">
    <source>
        <dbReference type="Pfam" id="PF02754"/>
    </source>
</evidence>
<feature type="domain" description="Cysteine-rich" evidence="2">
    <location>
        <begin position="5"/>
        <end position="86"/>
    </location>
</feature>
<dbReference type="PANTHER" id="PTHR42947">
    <property type="entry name" value="COB--COM HETERODISULFIDE REDUCTASE SUBUNIT B 1"/>
    <property type="match status" value="1"/>
</dbReference>
<dbReference type="AlphaFoldDB" id="A0A7J3I9X1"/>
<dbReference type="Gene3D" id="3.40.50.11810">
    <property type="match status" value="1"/>
</dbReference>
<accession>A0A7J3I9X1</accession>
<evidence type="ECO:0000313" key="4">
    <source>
        <dbReference type="EMBL" id="HGQ19072.1"/>
    </source>
</evidence>
<dbReference type="InterPro" id="IPR004017">
    <property type="entry name" value="Cys_rich_dom"/>
</dbReference>
<dbReference type="Gene3D" id="1.20.1050.140">
    <property type="match status" value="1"/>
</dbReference>
<evidence type="ECO:0000313" key="3">
    <source>
        <dbReference type="EMBL" id="HGN37569.1"/>
    </source>
</evidence>
<dbReference type="EMBL" id="DTBZ01000167">
    <property type="protein sequence ID" value="HGQ19072.1"/>
    <property type="molecule type" value="Genomic_DNA"/>
</dbReference>
<dbReference type="Pfam" id="PF02754">
    <property type="entry name" value="CCG"/>
    <property type="match status" value="2"/>
</dbReference>
<comment type="caution">
    <text evidence="3">The sequence shown here is derived from an EMBL/GenBank/DDBJ whole genome shotgun (WGS) entry which is preliminary data.</text>
</comment>
<name>A0A7J3I9X1_9CREN</name>
<gene>
    <name evidence="3" type="ORF">ENT87_08525</name>
    <name evidence="4" type="ORF">ENU30_08915</name>
</gene>
<dbReference type="PANTHER" id="PTHR42947:SF1">
    <property type="entry name" value="COB--COM HETERODISULFIDE REDUCTASE SUBUNIT B 1"/>
    <property type="match status" value="1"/>
</dbReference>
<dbReference type="GO" id="GO:0016491">
    <property type="term" value="F:oxidoreductase activity"/>
    <property type="evidence" value="ECO:0007669"/>
    <property type="project" value="UniProtKB-KW"/>
</dbReference>
<protein>
    <recommendedName>
        <fullName evidence="2">Cysteine-rich domain-containing protein</fullName>
    </recommendedName>
</protein>
<feature type="domain" description="Cysteine-rich" evidence="2">
    <location>
        <begin position="149"/>
        <end position="239"/>
    </location>
</feature>
<organism evidence="3">
    <name type="scientific">Ignisphaera aggregans</name>
    <dbReference type="NCBI Taxonomy" id="334771"/>
    <lineage>
        <taxon>Archaea</taxon>
        <taxon>Thermoproteota</taxon>
        <taxon>Thermoprotei</taxon>
        <taxon>Desulfurococcales</taxon>
        <taxon>Desulfurococcaceae</taxon>
        <taxon>Ignisphaera</taxon>
    </lineage>
</organism>
<dbReference type="InterPro" id="IPR051278">
    <property type="entry name" value="HdrB/HdrD_reductase"/>
</dbReference>
<sequence length="294" mass="33041">MVRLTLFTGCFTLVKQVAVEASILSVLKYFNIELVVPRSVNCCGFAFRSVYPSLSLYLTGRLLASLYDAESSGILALCNGCYLMLREAIHRLRENPRQLEFVRSYLREEGLDLRSIPRIVHPIELFHDMIGIEVLRGISRGGQDRNTVIATHYGCHALRPSTIPSFDNPLNPSKMERIIEALGFRTRDYPERLDCCGAVLLASNPSLAMKMAYSKISGTARWGFQLLVTTCPYCFEMLDSRQEAVMQMFGDEPKLPVMLLTQLIGLQIGLSEGSVALNLNLSPVDRVLPYILRR</sequence>
<dbReference type="EMBL" id="DTAI01000253">
    <property type="protein sequence ID" value="HGN37569.1"/>
    <property type="molecule type" value="Genomic_DNA"/>
</dbReference>
<proteinExistence type="predicted"/>
<evidence type="ECO:0000256" key="1">
    <source>
        <dbReference type="ARBA" id="ARBA00023002"/>
    </source>
</evidence>
<keyword evidence="1" id="KW-0560">Oxidoreductase</keyword>
<reference evidence="3" key="1">
    <citation type="journal article" date="2020" name="mSystems">
        <title>Genome- and Community-Level Interaction Insights into Carbon Utilization and Element Cycling Functions of Hydrothermarchaeota in Hydrothermal Sediment.</title>
        <authorList>
            <person name="Zhou Z."/>
            <person name="Liu Y."/>
            <person name="Xu W."/>
            <person name="Pan J."/>
            <person name="Luo Z.H."/>
            <person name="Li M."/>
        </authorList>
    </citation>
    <scope>NUCLEOTIDE SEQUENCE [LARGE SCALE GENOMIC DNA]</scope>
    <source>
        <strain evidence="3">SpSt-618</strain>
        <strain evidence="4">SpSt-657</strain>
    </source>
</reference>